<evidence type="ECO:0000313" key="1">
    <source>
        <dbReference type="EMBL" id="KAH7925459.1"/>
    </source>
</evidence>
<comment type="caution">
    <text evidence="1">The sequence shown here is derived from an EMBL/GenBank/DDBJ whole genome shotgun (WGS) entry which is preliminary data.</text>
</comment>
<accession>A0ACB8BJI5</accession>
<dbReference type="Proteomes" id="UP000790709">
    <property type="component" value="Unassembled WGS sequence"/>
</dbReference>
<dbReference type="EMBL" id="MU266402">
    <property type="protein sequence ID" value="KAH7925459.1"/>
    <property type="molecule type" value="Genomic_DNA"/>
</dbReference>
<gene>
    <name evidence="1" type="ORF">BV22DRAFT_435235</name>
</gene>
<sequence length="76" mass="8755">MGVISLICVVRLCFSRPKQGPIPQRFDVTRGWRCKELCYLDLFQLPQPAIGFEVSFWIIISSKETLVQCRTMMAAM</sequence>
<evidence type="ECO:0000313" key="2">
    <source>
        <dbReference type="Proteomes" id="UP000790709"/>
    </source>
</evidence>
<name>A0ACB8BJI5_9AGAM</name>
<protein>
    <submittedName>
        <fullName evidence="1">Uncharacterized protein</fullName>
    </submittedName>
</protein>
<keyword evidence="2" id="KW-1185">Reference proteome</keyword>
<reference evidence="1" key="1">
    <citation type="journal article" date="2021" name="New Phytol.">
        <title>Evolutionary innovations through gain and loss of genes in the ectomycorrhizal Boletales.</title>
        <authorList>
            <person name="Wu G."/>
            <person name="Miyauchi S."/>
            <person name="Morin E."/>
            <person name="Kuo A."/>
            <person name="Drula E."/>
            <person name="Varga T."/>
            <person name="Kohler A."/>
            <person name="Feng B."/>
            <person name="Cao Y."/>
            <person name="Lipzen A."/>
            <person name="Daum C."/>
            <person name="Hundley H."/>
            <person name="Pangilinan J."/>
            <person name="Johnson J."/>
            <person name="Barry K."/>
            <person name="LaButti K."/>
            <person name="Ng V."/>
            <person name="Ahrendt S."/>
            <person name="Min B."/>
            <person name="Choi I.G."/>
            <person name="Park H."/>
            <person name="Plett J.M."/>
            <person name="Magnuson J."/>
            <person name="Spatafora J.W."/>
            <person name="Nagy L.G."/>
            <person name="Henrissat B."/>
            <person name="Grigoriev I.V."/>
            <person name="Yang Z.L."/>
            <person name="Xu J."/>
            <person name="Martin F.M."/>
        </authorList>
    </citation>
    <scope>NUCLEOTIDE SEQUENCE</scope>
    <source>
        <strain evidence="1">KUC20120723A-06</strain>
    </source>
</reference>
<organism evidence="1 2">
    <name type="scientific">Leucogyrophana mollusca</name>
    <dbReference type="NCBI Taxonomy" id="85980"/>
    <lineage>
        <taxon>Eukaryota</taxon>
        <taxon>Fungi</taxon>
        <taxon>Dikarya</taxon>
        <taxon>Basidiomycota</taxon>
        <taxon>Agaricomycotina</taxon>
        <taxon>Agaricomycetes</taxon>
        <taxon>Agaricomycetidae</taxon>
        <taxon>Boletales</taxon>
        <taxon>Boletales incertae sedis</taxon>
        <taxon>Leucogyrophana</taxon>
    </lineage>
</organism>
<proteinExistence type="predicted"/>